<feature type="compositionally biased region" description="Acidic residues" evidence="1">
    <location>
        <begin position="210"/>
        <end position="219"/>
    </location>
</feature>
<reference evidence="2 3" key="1">
    <citation type="submission" date="2014-11" db="EMBL/GenBank/DDBJ databases">
        <authorList>
            <person name="Zhu J."/>
            <person name="Qi W."/>
            <person name="Song R."/>
        </authorList>
    </citation>
    <scope>NUCLEOTIDE SEQUENCE [LARGE SCALE GENOMIC DNA]</scope>
</reference>
<dbReference type="VEuPathDB" id="CryptoDB:Vbra_2821"/>
<sequence>MAYEDPNVVFEDENDVLLDHFYFHKQFADRLYWGIVAWKEYLGRGKTAEGGDEQYMCVYTDGDSEHMHKNAIIELQAPLGGRLPPINQRRALCELKEYVIARRQNGHTPHTLDQSHLDRIIRRMKATENKGHEYWRRRGEWGMYKPKGSSACPPTPSQNSHAGGDDQPSTVQRGLRRPRDDGLAGPGSSRAAGDVSKRVRQQRGRKKHDDEEEEIEEAGTETCMKAENGEGDAEKGAYASFAKHRETGPPPKLVAGPSMTLEDVNAFLGYFGAMRLSSDIWTLKDFCHFATHLDKETKLWDVLTGKRPEQVVDRRLKEAVFYAQICLENQKQYLSIQHEQQHAAAAATKRES</sequence>
<feature type="region of interest" description="Disordered" evidence="1">
    <location>
        <begin position="142"/>
        <end position="227"/>
    </location>
</feature>
<dbReference type="Proteomes" id="UP000041254">
    <property type="component" value="Unassembled WGS sequence"/>
</dbReference>
<proteinExistence type="predicted"/>
<organism evidence="2 3">
    <name type="scientific">Vitrella brassicaformis (strain CCMP3155)</name>
    <dbReference type="NCBI Taxonomy" id="1169540"/>
    <lineage>
        <taxon>Eukaryota</taxon>
        <taxon>Sar</taxon>
        <taxon>Alveolata</taxon>
        <taxon>Colpodellida</taxon>
        <taxon>Vitrellaceae</taxon>
        <taxon>Vitrella</taxon>
    </lineage>
</organism>
<evidence type="ECO:0000256" key="1">
    <source>
        <dbReference type="SAM" id="MobiDB-lite"/>
    </source>
</evidence>
<accession>A0A0G4ENG0</accession>
<evidence type="ECO:0000313" key="3">
    <source>
        <dbReference type="Proteomes" id="UP000041254"/>
    </source>
</evidence>
<keyword evidence="3" id="KW-1185">Reference proteome</keyword>
<name>A0A0G4ENG0_VITBC</name>
<evidence type="ECO:0000313" key="2">
    <source>
        <dbReference type="EMBL" id="CEL99113.1"/>
    </source>
</evidence>
<protein>
    <submittedName>
        <fullName evidence="2">Uncharacterized protein</fullName>
    </submittedName>
</protein>
<dbReference type="EMBL" id="CDMY01000275">
    <property type="protein sequence ID" value="CEL99113.1"/>
    <property type="molecule type" value="Genomic_DNA"/>
</dbReference>
<feature type="compositionally biased region" description="Polar residues" evidence="1">
    <location>
        <begin position="157"/>
        <end position="172"/>
    </location>
</feature>
<dbReference type="AlphaFoldDB" id="A0A0G4ENG0"/>
<dbReference type="InParanoid" id="A0A0G4ENG0"/>
<gene>
    <name evidence="2" type="ORF">Vbra_2821</name>
</gene>